<reference evidence="2" key="2">
    <citation type="submission" date="2020-11" db="EMBL/GenBank/DDBJ databases">
        <authorList>
            <person name="McCartney M.A."/>
            <person name="Auch B."/>
            <person name="Kono T."/>
            <person name="Mallez S."/>
            <person name="Becker A."/>
            <person name="Gohl D.M."/>
            <person name="Silverstein K.A.T."/>
            <person name="Koren S."/>
            <person name="Bechman K.B."/>
            <person name="Herman A."/>
            <person name="Abrahante J.E."/>
            <person name="Garbe J."/>
        </authorList>
    </citation>
    <scope>NUCLEOTIDE SEQUENCE</scope>
    <source>
        <strain evidence="2">Duluth1</strain>
        <tissue evidence="2">Whole animal</tissue>
    </source>
</reference>
<name>A0A9D4L555_DREPO</name>
<evidence type="ECO:0000313" key="3">
    <source>
        <dbReference type="Proteomes" id="UP000828390"/>
    </source>
</evidence>
<dbReference type="AlphaFoldDB" id="A0A9D4L555"/>
<keyword evidence="1" id="KW-0812">Transmembrane</keyword>
<protein>
    <submittedName>
        <fullName evidence="2">Uncharacterized protein</fullName>
    </submittedName>
</protein>
<keyword evidence="1" id="KW-1133">Transmembrane helix</keyword>
<evidence type="ECO:0000313" key="2">
    <source>
        <dbReference type="EMBL" id="KAH3852172.1"/>
    </source>
</evidence>
<keyword evidence="1" id="KW-0472">Membrane</keyword>
<dbReference type="EMBL" id="JAIWYP010000003">
    <property type="protein sequence ID" value="KAH3852172.1"/>
    <property type="molecule type" value="Genomic_DNA"/>
</dbReference>
<comment type="caution">
    <text evidence="2">The sequence shown here is derived from an EMBL/GenBank/DDBJ whole genome shotgun (WGS) entry which is preliminary data.</text>
</comment>
<feature type="transmembrane region" description="Helical" evidence="1">
    <location>
        <begin position="88"/>
        <end position="108"/>
    </location>
</feature>
<organism evidence="2 3">
    <name type="scientific">Dreissena polymorpha</name>
    <name type="common">Zebra mussel</name>
    <name type="synonym">Mytilus polymorpha</name>
    <dbReference type="NCBI Taxonomy" id="45954"/>
    <lineage>
        <taxon>Eukaryota</taxon>
        <taxon>Metazoa</taxon>
        <taxon>Spiralia</taxon>
        <taxon>Lophotrochozoa</taxon>
        <taxon>Mollusca</taxon>
        <taxon>Bivalvia</taxon>
        <taxon>Autobranchia</taxon>
        <taxon>Heteroconchia</taxon>
        <taxon>Euheterodonta</taxon>
        <taxon>Imparidentia</taxon>
        <taxon>Neoheterodontei</taxon>
        <taxon>Myida</taxon>
        <taxon>Dreissenoidea</taxon>
        <taxon>Dreissenidae</taxon>
        <taxon>Dreissena</taxon>
    </lineage>
</organism>
<accession>A0A9D4L555</accession>
<reference evidence="2" key="1">
    <citation type="journal article" date="2019" name="bioRxiv">
        <title>The Genome of the Zebra Mussel, Dreissena polymorpha: A Resource for Invasive Species Research.</title>
        <authorList>
            <person name="McCartney M.A."/>
            <person name="Auch B."/>
            <person name="Kono T."/>
            <person name="Mallez S."/>
            <person name="Zhang Y."/>
            <person name="Obille A."/>
            <person name="Becker A."/>
            <person name="Abrahante J.E."/>
            <person name="Garbe J."/>
            <person name="Badalamenti J.P."/>
            <person name="Herman A."/>
            <person name="Mangelson H."/>
            <person name="Liachko I."/>
            <person name="Sullivan S."/>
            <person name="Sone E.D."/>
            <person name="Koren S."/>
            <person name="Silverstein K.A.T."/>
            <person name="Beckman K.B."/>
            <person name="Gohl D.M."/>
        </authorList>
    </citation>
    <scope>NUCLEOTIDE SEQUENCE</scope>
    <source>
        <strain evidence="2">Duluth1</strain>
        <tissue evidence="2">Whole animal</tissue>
    </source>
</reference>
<dbReference type="Proteomes" id="UP000828390">
    <property type="component" value="Unassembled WGS sequence"/>
</dbReference>
<keyword evidence="3" id="KW-1185">Reference proteome</keyword>
<evidence type="ECO:0000256" key="1">
    <source>
        <dbReference type="SAM" id="Phobius"/>
    </source>
</evidence>
<gene>
    <name evidence="2" type="ORF">DPMN_094671</name>
</gene>
<proteinExistence type="predicted"/>
<sequence>MAKNLMHWLFPARKLSDKDMEYDTNSRKLHSIMLFKGRYRLKCEERDPKNTSSDSMIATQAGEFAKTFDKELKTRLNLKRKDCLGCKIIASATVLGIFGIISLQLRRAPHRKPEKITRPLGQLIVFICASIAVNEVWTTIDELPE</sequence>